<dbReference type="SUPFAM" id="SSF46785">
    <property type="entry name" value="Winged helix' DNA-binding domain"/>
    <property type="match status" value="1"/>
</dbReference>
<dbReference type="InterPro" id="IPR036388">
    <property type="entry name" value="WH-like_DNA-bd_sf"/>
</dbReference>
<evidence type="ECO:0000256" key="2">
    <source>
        <dbReference type="ARBA" id="ARBA00023015"/>
    </source>
</evidence>
<name>A0A0G3EMU1_9BURK</name>
<dbReference type="PANTHER" id="PTHR30118:SF15">
    <property type="entry name" value="TRANSCRIPTIONAL REGULATORY PROTEIN"/>
    <property type="match status" value="1"/>
</dbReference>
<dbReference type="CDD" id="cd08459">
    <property type="entry name" value="PBP2_DntR_NahR_LinR_like"/>
    <property type="match status" value="1"/>
</dbReference>
<feature type="domain" description="HTH lysR-type" evidence="5">
    <location>
        <begin position="9"/>
        <end position="66"/>
    </location>
</feature>
<dbReference type="EMBL" id="CP011568">
    <property type="protein sequence ID" value="AKJ67329.1"/>
    <property type="molecule type" value="Genomic_DNA"/>
</dbReference>
<sequence length="303" mass="33597">MVMRELRDVDLNLLVVFQALYQERQVSLVARRLGLSQPAVSNALARLRKTFNDELFVRSPQGMLPTPLTATLADPIAVALENVARALNHEERFDPGTSRRQFTLAMSDVGEIYFMPALAQLCRASAPGVSLQTVRVASQALGEAMAAGRIDLAIGAFERRSDALFQRRLFTQSYLSLFRAGHPLDGRPLTRKAFAAAEHLFVTGQDDPYDRLNAHLEKIGIAASAKFRVPNLIAVPFIVGSTDLVVTVPQKLAERVAEPFGLRHAAPPIPLPALQTHIFWHRRAHQDPGNQWLRQLLADNFAQ</sequence>
<keyword evidence="3" id="KW-0238">DNA-binding</keyword>
<evidence type="ECO:0000256" key="3">
    <source>
        <dbReference type="ARBA" id="ARBA00023125"/>
    </source>
</evidence>
<gene>
    <name evidence="6" type="ORF">ABW99_02875</name>
</gene>
<dbReference type="PATRIC" id="fig|445709.3.peg.622"/>
<proteinExistence type="inferred from homology"/>
<dbReference type="STRING" id="445709.ABW99_02875"/>
<evidence type="ECO:0000256" key="1">
    <source>
        <dbReference type="ARBA" id="ARBA00009437"/>
    </source>
</evidence>
<evidence type="ECO:0000313" key="6">
    <source>
        <dbReference type="EMBL" id="AKJ67329.1"/>
    </source>
</evidence>
<dbReference type="InterPro" id="IPR050389">
    <property type="entry name" value="LysR-type_TF"/>
</dbReference>
<comment type="similarity">
    <text evidence="1">Belongs to the LysR transcriptional regulatory family.</text>
</comment>
<dbReference type="Pfam" id="PF03466">
    <property type="entry name" value="LysR_substrate"/>
    <property type="match status" value="1"/>
</dbReference>
<organism evidence="6 7">
    <name type="scientific">Pandoraea thiooxydans</name>
    <dbReference type="NCBI Taxonomy" id="445709"/>
    <lineage>
        <taxon>Bacteria</taxon>
        <taxon>Pseudomonadati</taxon>
        <taxon>Pseudomonadota</taxon>
        <taxon>Betaproteobacteria</taxon>
        <taxon>Burkholderiales</taxon>
        <taxon>Burkholderiaceae</taxon>
        <taxon>Pandoraea</taxon>
    </lineage>
</organism>
<dbReference type="PRINTS" id="PR00039">
    <property type="entry name" value="HTHLYSR"/>
</dbReference>
<dbReference type="SUPFAM" id="SSF53850">
    <property type="entry name" value="Periplasmic binding protein-like II"/>
    <property type="match status" value="1"/>
</dbReference>
<dbReference type="GO" id="GO:0003677">
    <property type="term" value="F:DNA binding"/>
    <property type="evidence" value="ECO:0007669"/>
    <property type="project" value="UniProtKB-KW"/>
</dbReference>
<dbReference type="KEGG" id="ptx:ABW99_02875"/>
<protein>
    <submittedName>
        <fullName evidence="6">LysR family transcriptional regulator</fullName>
    </submittedName>
</protein>
<dbReference type="OrthoDB" id="5495633at2"/>
<dbReference type="Gene3D" id="1.10.10.10">
    <property type="entry name" value="Winged helix-like DNA-binding domain superfamily/Winged helix DNA-binding domain"/>
    <property type="match status" value="1"/>
</dbReference>
<dbReference type="InterPro" id="IPR036390">
    <property type="entry name" value="WH_DNA-bd_sf"/>
</dbReference>
<reference evidence="7" key="1">
    <citation type="submission" date="2015-06" db="EMBL/GenBank/DDBJ databases">
        <authorList>
            <person name="Lim Y.L."/>
            <person name="Ee R."/>
            <person name="Yong D."/>
            <person name="How K.Y."/>
            <person name="Yin W.F."/>
            <person name="Chan K.G."/>
        </authorList>
    </citation>
    <scope>NUCLEOTIDE SEQUENCE [LARGE SCALE GENOMIC DNA]</scope>
    <source>
        <strain evidence="7">DSM 25325</strain>
    </source>
</reference>
<keyword evidence="7" id="KW-1185">Reference proteome</keyword>
<keyword evidence="4" id="KW-0804">Transcription</keyword>
<evidence type="ECO:0000313" key="7">
    <source>
        <dbReference type="Proteomes" id="UP000036700"/>
    </source>
</evidence>
<dbReference type="InterPro" id="IPR005119">
    <property type="entry name" value="LysR_subst-bd"/>
</dbReference>
<dbReference type="Proteomes" id="UP000036700">
    <property type="component" value="Chromosome"/>
</dbReference>
<dbReference type="Pfam" id="PF00126">
    <property type="entry name" value="HTH_1"/>
    <property type="match status" value="1"/>
</dbReference>
<dbReference type="PROSITE" id="PS50931">
    <property type="entry name" value="HTH_LYSR"/>
    <property type="match status" value="1"/>
</dbReference>
<dbReference type="AlphaFoldDB" id="A0A0G3EMU1"/>
<dbReference type="Gene3D" id="3.40.190.10">
    <property type="entry name" value="Periplasmic binding protein-like II"/>
    <property type="match status" value="2"/>
</dbReference>
<dbReference type="InterPro" id="IPR000847">
    <property type="entry name" value="LysR_HTH_N"/>
</dbReference>
<evidence type="ECO:0000259" key="5">
    <source>
        <dbReference type="PROSITE" id="PS50931"/>
    </source>
</evidence>
<evidence type="ECO:0000256" key="4">
    <source>
        <dbReference type="ARBA" id="ARBA00023163"/>
    </source>
</evidence>
<dbReference type="PANTHER" id="PTHR30118">
    <property type="entry name" value="HTH-TYPE TRANSCRIPTIONAL REGULATOR LEUO-RELATED"/>
    <property type="match status" value="1"/>
</dbReference>
<dbReference type="GO" id="GO:0003700">
    <property type="term" value="F:DNA-binding transcription factor activity"/>
    <property type="evidence" value="ECO:0007669"/>
    <property type="project" value="InterPro"/>
</dbReference>
<accession>A0A0G3EMU1</accession>
<keyword evidence="2" id="KW-0805">Transcription regulation</keyword>